<dbReference type="Proteomes" id="UP000186601">
    <property type="component" value="Unassembled WGS sequence"/>
</dbReference>
<proteinExistence type="predicted"/>
<protein>
    <submittedName>
        <fullName evidence="3">Uncharacterized protein</fullName>
    </submittedName>
</protein>
<feature type="region of interest" description="Disordered" evidence="1">
    <location>
        <begin position="1"/>
        <end position="24"/>
    </location>
</feature>
<keyword evidence="2" id="KW-0472">Membrane</keyword>
<keyword evidence="2" id="KW-1133">Transmembrane helix</keyword>
<keyword evidence="2" id="KW-0812">Transmembrane</keyword>
<evidence type="ECO:0000313" key="4">
    <source>
        <dbReference type="Proteomes" id="UP000186601"/>
    </source>
</evidence>
<dbReference type="STRING" id="98765.A0A2R6P5C3"/>
<dbReference type="OrthoDB" id="10039566at2759"/>
<feature type="region of interest" description="Disordered" evidence="1">
    <location>
        <begin position="485"/>
        <end position="504"/>
    </location>
</feature>
<evidence type="ECO:0000313" key="3">
    <source>
        <dbReference type="EMBL" id="PSR85530.1"/>
    </source>
</evidence>
<name>A0A2R6P5C3_9APHY</name>
<organism evidence="3 4">
    <name type="scientific">Hermanssonia centrifuga</name>
    <dbReference type="NCBI Taxonomy" id="98765"/>
    <lineage>
        <taxon>Eukaryota</taxon>
        <taxon>Fungi</taxon>
        <taxon>Dikarya</taxon>
        <taxon>Basidiomycota</taxon>
        <taxon>Agaricomycotina</taxon>
        <taxon>Agaricomycetes</taxon>
        <taxon>Polyporales</taxon>
        <taxon>Meruliaceae</taxon>
        <taxon>Hermanssonia</taxon>
    </lineage>
</organism>
<accession>A0A2R6P5C3</accession>
<dbReference type="EMBL" id="MLYV02000532">
    <property type="protein sequence ID" value="PSR85530.1"/>
    <property type="molecule type" value="Genomic_DNA"/>
</dbReference>
<evidence type="ECO:0000256" key="1">
    <source>
        <dbReference type="SAM" id="MobiDB-lite"/>
    </source>
</evidence>
<sequence>MSTSTSSPEGGHDQATAKGKARAYSPYDNERTPLLASGSGPPSGLELTPPRRSLISRLLTIFLYSLLFCFLIFIVVAIIAYSYTSKAAGASPDELIERAVVVRGPDRLDVLNVTAEGGIWLRVEGRIGVDAGSVLDVNTEEDDSMLRDLWKSLGRWGVHRLDTVSLNLTTIDISSRDNHLANVTIPPLELHLTVNPPRDDTWLSPVTIPMYIQPTKNASALIAFLRESWRDGRMFLKANVGRAVVRGGGLHDDGLLSRMAIVRSDVETRMNIKIPHVPGLPPPGRNNPLPSPSHLVKLQSFRILSDNKQLRIEANATAVNPAPLTFHYTSSRLPFTIFIPAVNSTTTLIPVASVETAPFSLTHPNISLALTGEVLPLAKNASTTISTFIANYISAQDSDLVISSPLFPYATVDAVFPALHPKPQVLRNVTIRDMKIIPTGSGNTMLASGTIFARVVLPEGIQVGLNVTRVLPDVLVFDGEVPDHDGPDISRYGEPGAPPAPPLPDPLPERAFAHIRPDDWLPSTSFTVESGPDEGTTVEVLAKIVDVPLEVLPGRDREFRNFVGKVIFGSQGAMAGVQGVAAVSVRVEGLPFDDERDGEMELDGLPFQGNVRIGKRSTFLMPGTLHD</sequence>
<gene>
    <name evidence="3" type="ORF">PHLCEN_2v5421</name>
</gene>
<reference evidence="3 4" key="1">
    <citation type="submission" date="2018-02" db="EMBL/GenBank/DDBJ databases">
        <title>Genome sequence of the basidiomycete white-rot fungus Phlebia centrifuga.</title>
        <authorList>
            <person name="Granchi Z."/>
            <person name="Peng M."/>
            <person name="de Vries R.P."/>
            <person name="Hilden K."/>
            <person name="Makela M.R."/>
            <person name="Grigoriev I."/>
            <person name="Riley R."/>
        </authorList>
    </citation>
    <scope>NUCLEOTIDE SEQUENCE [LARGE SCALE GENOMIC DNA]</scope>
    <source>
        <strain evidence="3 4">FBCC195</strain>
    </source>
</reference>
<comment type="caution">
    <text evidence="3">The sequence shown here is derived from an EMBL/GenBank/DDBJ whole genome shotgun (WGS) entry which is preliminary data.</text>
</comment>
<feature type="transmembrane region" description="Helical" evidence="2">
    <location>
        <begin position="61"/>
        <end position="83"/>
    </location>
</feature>
<keyword evidence="4" id="KW-1185">Reference proteome</keyword>
<dbReference type="AlphaFoldDB" id="A0A2R6P5C3"/>
<evidence type="ECO:0000256" key="2">
    <source>
        <dbReference type="SAM" id="Phobius"/>
    </source>
</evidence>